<dbReference type="SUPFAM" id="SSF52540">
    <property type="entry name" value="P-loop containing nucleoside triphosphate hydrolases"/>
    <property type="match status" value="1"/>
</dbReference>
<dbReference type="Proteomes" id="UP000615326">
    <property type="component" value="Unassembled WGS sequence"/>
</dbReference>
<evidence type="ECO:0000256" key="7">
    <source>
        <dbReference type="ARBA" id="ARBA00022679"/>
    </source>
</evidence>
<evidence type="ECO:0000313" key="15">
    <source>
        <dbReference type="Proteomes" id="UP000615326"/>
    </source>
</evidence>
<dbReference type="EMBL" id="WOSW01000054">
    <property type="protein sequence ID" value="NHO34115.1"/>
    <property type="molecule type" value="Genomic_DNA"/>
</dbReference>
<reference evidence="14 15" key="1">
    <citation type="journal article" date="2020" name="Int. J. Syst. Evol. Microbiol.">
        <title>Novel acetic acid bacteria from cider fermentations: Acetobacter conturbans sp. nov. and Acetobacter fallax sp. nov.</title>
        <authorList>
            <person name="Sombolestani A.S."/>
            <person name="Cleenwerck I."/>
            <person name="Cnockaert M."/>
            <person name="Borremans W."/>
            <person name="Wieme A.D."/>
            <person name="De Vuyst L."/>
            <person name="Vandamme P."/>
        </authorList>
    </citation>
    <scope>NUCLEOTIDE SEQUENCE [LARGE SCALE GENOMIC DNA]</scope>
    <source>
        <strain evidence="14 15">LMG 1637</strain>
    </source>
</reference>
<evidence type="ECO:0000256" key="6">
    <source>
        <dbReference type="ARBA" id="ARBA00022556"/>
    </source>
</evidence>
<keyword evidence="5 13" id="KW-0444">Lipid biosynthesis</keyword>
<sequence>MRPPAFWAEKPGLLAALLQPAAWIVAHVAARRRATKGWRAPVPVLCCGNLTVGGTGKTTMVLDLAQRLQTRGFAVHILTRGYGGQAGQDGRPVLVDECRHSVRDVGDEALLLARAAPCWVGRDRVASARAAVDAGADCLLMDDGFQNPGLHKDVSLLLVDGVAGFGNECVMPAGPLREGFKAGLLAADMVVVTGEDKVDVPALIAGSLRANVPILQAGLLMDSSVETLRGQRLIAFAGLARPDKFFESLRACGVMPVHCEAFPDHHMFRLAELERMARLAAEMKAELVTTPKDAIRLPDKFRQRVKVVGVSIGWTGPSAPECILDRMFGLKCGEPA</sequence>
<evidence type="ECO:0000256" key="8">
    <source>
        <dbReference type="ARBA" id="ARBA00022741"/>
    </source>
</evidence>
<keyword evidence="6 13" id="KW-0441">Lipid A biosynthesis</keyword>
<keyword evidence="8 13" id="KW-0547">Nucleotide-binding</keyword>
<dbReference type="InterPro" id="IPR003758">
    <property type="entry name" value="LpxK"/>
</dbReference>
<comment type="similarity">
    <text evidence="13">Belongs to the LpxK family.</text>
</comment>
<keyword evidence="10 13" id="KW-0067">ATP-binding</keyword>
<comment type="caution">
    <text evidence="14">The sequence shown here is derived from an EMBL/GenBank/DDBJ whole genome shotgun (WGS) entry which is preliminary data.</text>
</comment>
<dbReference type="InterPro" id="IPR027417">
    <property type="entry name" value="P-loop_NTPase"/>
</dbReference>
<dbReference type="GO" id="GO:0009029">
    <property type="term" value="F:lipid-A 4'-kinase activity"/>
    <property type="evidence" value="ECO:0007669"/>
    <property type="project" value="UniProtKB-EC"/>
</dbReference>
<accession>A0ABX0KDM6</accession>
<protein>
    <recommendedName>
        <fullName evidence="4 13">Tetraacyldisaccharide 4'-kinase</fullName>
        <ecNumber evidence="3 13">2.7.1.130</ecNumber>
    </recommendedName>
    <alternativeName>
        <fullName evidence="12 13">Lipid A 4'-kinase</fullName>
    </alternativeName>
</protein>
<keyword evidence="7 13" id="KW-0808">Transferase</keyword>
<evidence type="ECO:0000256" key="12">
    <source>
        <dbReference type="ARBA" id="ARBA00029757"/>
    </source>
</evidence>
<evidence type="ECO:0000256" key="3">
    <source>
        <dbReference type="ARBA" id="ARBA00012071"/>
    </source>
</evidence>
<evidence type="ECO:0000313" key="14">
    <source>
        <dbReference type="EMBL" id="NHO34115.1"/>
    </source>
</evidence>
<dbReference type="RefSeq" id="WP_173578575.1">
    <property type="nucleotide sequence ID" value="NZ_WOSW01000054.1"/>
</dbReference>
<dbReference type="PANTHER" id="PTHR42724">
    <property type="entry name" value="TETRAACYLDISACCHARIDE 4'-KINASE"/>
    <property type="match status" value="1"/>
</dbReference>
<dbReference type="Pfam" id="PF02606">
    <property type="entry name" value="LpxK"/>
    <property type="match status" value="1"/>
</dbReference>
<name>A0ABX0KDM6_9PROT</name>
<dbReference type="NCBIfam" id="TIGR00682">
    <property type="entry name" value="lpxK"/>
    <property type="match status" value="1"/>
</dbReference>
<proteinExistence type="inferred from homology"/>
<evidence type="ECO:0000256" key="5">
    <source>
        <dbReference type="ARBA" id="ARBA00022516"/>
    </source>
</evidence>
<evidence type="ECO:0000256" key="11">
    <source>
        <dbReference type="ARBA" id="ARBA00023098"/>
    </source>
</evidence>
<keyword evidence="11 13" id="KW-0443">Lipid metabolism</keyword>
<keyword evidence="9 13" id="KW-0418">Kinase</keyword>
<dbReference type="HAMAP" id="MF_00409">
    <property type="entry name" value="LpxK"/>
    <property type="match status" value="1"/>
</dbReference>
<comment type="function">
    <text evidence="1 13">Transfers the gamma-phosphate of ATP to the 4'-position of a tetraacyldisaccharide 1-phosphate intermediate (termed DS-1-P) to form tetraacyldisaccharide 1,4'-bis-phosphate (lipid IVA).</text>
</comment>
<evidence type="ECO:0000256" key="13">
    <source>
        <dbReference type="HAMAP-Rule" id="MF_00409"/>
    </source>
</evidence>
<dbReference type="EC" id="2.7.1.130" evidence="3 13"/>
<feature type="binding site" evidence="13">
    <location>
        <begin position="51"/>
        <end position="58"/>
    </location>
    <ligand>
        <name>ATP</name>
        <dbReference type="ChEBI" id="CHEBI:30616"/>
    </ligand>
</feature>
<evidence type="ECO:0000256" key="9">
    <source>
        <dbReference type="ARBA" id="ARBA00022777"/>
    </source>
</evidence>
<organism evidence="14 15">
    <name type="scientific">Acetobacter fallax</name>
    <dbReference type="NCBI Taxonomy" id="1737473"/>
    <lineage>
        <taxon>Bacteria</taxon>
        <taxon>Pseudomonadati</taxon>
        <taxon>Pseudomonadota</taxon>
        <taxon>Alphaproteobacteria</taxon>
        <taxon>Acetobacterales</taxon>
        <taxon>Acetobacteraceae</taxon>
        <taxon>Acetobacter</taxon>
    </lineage>
</organism>
<keyword evidence="15" id="KW-1185">Reference proteome</keyword>
<comment type="catalytic activity">
    <reaction evidence="13">
        <text>a lipid A disaccharide + ATP = a lipid IVA + ADP + H(+)</text>
        <dbReference type="Rhea" id="RHEA:67840"/>
        <dbReference type="ChEBI" id="CHEBI:15378"/>
        <dbReference type="ChEBI" id="CHEBI:30616"/>
        <dbReference type="ChEBI" id="CHEBI:176343"/>
        <dbReference type="ChEBI" id="CHEBI:176425"/>
        <dbReference type="ChEBI" id="CHEBI:456216"/>
        <dbReference type="EC" id="2.7.1.130"/>
    </reaction>
</comment>
<dbReference type="PANTHER" id="PTHR42724:SF1">
    <property type="entry name" value="TETRAACYLDISACCHARIDE 4'-KINASE, MITOCHONDRIAL-RELATED"/>
    <property type="match status" value="1"/>
</dbReference>
<gene>
    <name evidence="13 14" type="primary">lpxK</name>
    <name evidence="14" type="ORF">GOB84_16530</name>
</gene>
<evidence type="ECO:0000256" key="4">
    <source>
        <dbReference type="ARBA" id="ARBA00016436"/>
    </source>
</evidence>
<evidence type="ECO:0000256" key="2">
    <source>
        <dbReference type="ARBA" id="ARBA00004870"/>
    </source>
</evidence>
<comment type="pathway">
    <text evidence="2 13">Glycolipid biosynthesis; lipid IV(A) biosynthesis; lipid IV(A) from (3R)-3-hydroxytetradecanoyl-[acyl-carrier-protein] and UDP-N-acetyl-alpha-D-glucosamine: step 6/6.</text>
</comment>
<evidence type="ECO:0000256" key="10">
    <source>
        <dbReference type="ARBA" id="ARBA00022840"/>
    </source>
</evidence>
<evidence type="ECO:0000256" key="1">
    <source>
        <dbReference type="ARBA" id="ARBA00002274"/>
    </source>
</evidence>